<protein>
    <submittedName>
        <fullName evidence="1">Uncharacterized protein</fullName>
    </submittedName>
</protein>
<keyword evidence="2" id="KW-1185">Reference proteome</keyword>
<dbReference type="EMBL" id="SRLA01000005">
    <property type="protein sequence ID" value="TGE04790.1"/>
    <property type="molecule type" value="Genomic_DNA"/>
</dbReference>
<evidence type="ECO:0000313" key="1">
    <source>
        <dbReference type="EMBL" id="TGE04790.1"/>
    </source>
</evidence>
<comment type="caution">
    <text evidence="1">The sequence shown here is derived from an EMBL/GenBank/DDBJ whole genome shotgun (WGS) entry which is preliminary data.</text>
</comment>
<gene>
    <name evidence="1" type="ORF">EU556_21655</name>
</gene>
<reference evidence="1 2" key="1">
    <citation type="submission" date="2019-04" db="EMBL/GenBank/DDBJ databases">
        <authorList>
            <person name="Feng G."/>
            <person name="Zhang J."/>
            <person name="Zhu H."/>
        </authorList>
    </citation>
    <scope>NUCLEOTIDE SEQUENCE [LARGE SCALE GENOMIC DNA]</scope>
    <source>
        <strain evidence="1 2">92R-1</strain>
    </source>
</reference>
<sequence>MRARHIFYLLLLSDPGAGGTASAEPDMSCIAPRPASYVPDCGYNGRAYTNSREADNPEYTQLPLDSVNIQLPCIE</sequence>
<evidence type="ECO:0000313" key="2">
    <source>
        <dbReference type="Proteomes" id="UP000298337"/>
    </source>
</evidence>
<organism evidence="1 2">
    <name type="scientific">Hymenobacter fodinae</name>
    <dbReference type="NCBI Taxonomy" id="2510796"/>
    <lineage>
        <taxon>Bacteria</taxon>
        <taxon>Pseudomonadati</taxon>
        <taxon>Bacteroidota</taxon>
        <taxon>Cytophagia</taxon>
        <taxon>Cytophagales</taxon>
        <taxon>Hymenobacteraceae</taxon>
        <taxon>Hymenobacter</taxon>
    </lineage>
</organism>
<name>A0A4Z0P205_9BACT</name>
<dbReference type="AlphaFoldDB" id="A0A4Z0P205"/>
<accession>A0A4Z0P205</accession>
<dbReference type="Proteomes" id="UP000298337">
    <property type="component" value="Unassembled WGS sequence"/>
</dbReference>
<proteinExistence type="predicted"/>